<evidence type="ECO:0000313" key="1">
    <source>
        <dbReference type="EMBL" id="QIZ77546.1"/>
    </source>
</evidence>
<evidence type="ECO:0000313" key="2">
    <source>
        <dbReference type="Proteomes" id="UP000501602"/>
    </source>
</evidence>
<gene>
    <name evidence="1" type="ORF">HER31_11985</name>
</gene>
<dbReference type="Proteomes" id="UP000501602">
    <property type="component" value="Chromosome"/>
</dbReference>
<dbReference type="RefSeq" id="WP_168660805.1">
    <property type="nucleotide sequence ID" value="NZ_CP051180.1"/>
</dbReference>
<sequence>MNQVVELKEKQSSVGAPCPVILSDEHNIFVAYYMQEQSESFELEAIGLVKFNGFHSYKFGAPNDEAFHGHPLSENGLEPYGTFKILNSTWVQELCKQNSVHPCHSDEIFRDLMHLVWSFHDTTLEVVAKSYEFSLHQGSPSSVLANYLSSIE</sequence>
<dbReference type="AlphaFoldDB" id="A0A6H1UH55"/>
<dbReference type="KEGG" id="fes:HER31_11985"/>
<protein>
    <submittedName>
        <fullName evidence="1">Uncharacterized protein</fullName>
    </submittedName>
</protein>
<name>A0A6H1UH55_9GAMM</name>
<reference evidence="1 2" key="1">
    <citation type="submission" date="2020-04" db="EMBL/GenBank/DDBJ databases">
        <title>Ferrimonas sp. S7 isolated from sea water.</title>
        <authorList>
            <person name="Bae S.S."/>
            <person name="Baek K."/>
        </authorList>
    </citation>
    <scope>NUCLEOTIDE SEQUENCE [LARGE SCALE GENOMIC DNA]</scope>
    <source>
        <strain evidence="1 2">S7</strain>
    </source>
</reference>
<accession>A0A6H1UH55</accession>
<dbReference type="EMBL" id="CP051180">
    <property type="protein sequence ID" value="QIZ77546.1"/>
    <property type="molecule type" value="Genomic_DNA"/>
</dbReference>
<proteinExistence type="predicted"/>
<keyword evidence="2" id="KW-1185">Reference proteome</keyword>
<organism evidence="1 2">
    <name type="scientific">Ferrimonas lipolytica</name>
    <dbReference type="NCBI Taxonomy" id="2724191"/>
    <lineage>
        <taxon>Bacteria</taxon>
        <taxon>Pseudomonadati</taxon>
        <taxon>Pseudomonadota</taxon>
        <taxon>Gammaproteobacteria</taxon>
        <taxon>Alteromonadales</taxon>
        <taxon>Ferrimonadaceae</taxon>
        <taxon>Ferrimonas</taxon>
    </lineage>
</organism>